<name>A0AAE3G8I0_9GAMM</name>
<dbReference type="NCBIfam" id="NF033191">
    <property type="entry name" value="JDVT-CTERM"/>
    <property type="match status" value="1"/>
</dbReference>
<dbReference type="AlphaFoldDB" id="A0AAE3G8I0"/>
<comment type="caution">
    <text evidence="3">The sequence shown here is derived from an EMBL/GenBank/DDBJ whole genome shotgun (WGS) entry which is preliminary data.</text>
</comment>
<evidence type="ECO:0000256" key="2">
    <source>
        <dbReference type="SAM" id="SignalP"/>
    </source>
</evidence>
<evidence type="ECO:0000256" key="1">
    <source>
        <dbReference type="SAM" id="MobiDB-lite"/>
    </source>
</evidence>
<organism evidence="3 4">
    <name type="scientific">Natronocella acetinitrilica</name>
    <dbReference type="NCBI Taxonomy" id="414046"/>
    <lineage>
        <taxon>Bacteria</taxon>
        <taxon>Pseudomonadati</taxon>
        <taxon>Pseudomonadota</taxon>
        <taxon>Gammaproteobacteria</taxon>
        <taxon>Chromatiales</taxon>
        <taxon>Ectothiorhodospiraceae</taxon>
        <taxon>Natronocella</taxon>
    </lineage>
</organism>
<evidence type="ECO:0000313" key="3">
    <source>
        <dbReference type="EMBL" id="MCP1676973.1"/>
    </source>
</evidence>
<dbReference type="SUPFAM" id="SSF63829">
    <property type="entry name" value="Calcium-dependent phosphotriesterase"/>
    <property type="match status" value="1"/>
</dbReference>
<sequence length="463" mass="47947">MRSPAIYLALSSLLLLVPPASSAQIVLSEILHQFDGQDGTAPVGRLTEGTDGFLYGVTSAGGADNCGSVFRISLDGQFDANWRINLIRAQTGCEPQMGLTAIPGENAFFGTAREGGANGNGTIFRVTQNGTITTAHHFGTLDSPRSPGGALLLASDGNWYGTSTGTSLPHPTINGTIFRYDGKDTVTILHEQDSDLHGRGTEGGLIQGEDGHLYGVARFAGQHGDGTLFRVTLGGDFTVLHHFKRDVTGRSPSAPLALGPDGAIYGVAPFDGPQSSGAFGTLFRYTSSEGLELLHEFVSIGFTPVVTPQRGVVFDQDGTLYGTAFRIYRRTPNGEVEGLGPPLSIGTKSVMLTSNGDLFALTEGNLVGQTDHGTIFVYWLSAAANGTPNQQDPDGDSGTNGDQNGGTDTGDDDSESSGGGGGGGSGGGCSLASGQDHVLSLLFLLALAGLGMRGYPRRARTSG</sequence>
<accession>A0AAE3G8I0</accession>
<feature type="compositionally biased region" description="Gly residues" evidence="1">
    <location>
        <begin position="417"/>
        <end position="428"/>
    </location>
</feature>
<feature type="chain" id="PRO_5042131407" evidence="2">
    <location>
        <begin position="24"/>
        <end position="463"/>
    </location>
</feature>
<protein>
    <submittedName>
        <fullName evidence="3">Repeat protein (TIGR03803 family)</fullName>
    </submittedName>
</protein>
<dbReference type="RefSeq" id="WP_253484622.1">
    <property type="nucleotide sequence ID" value="NZ_JALJXV010000012.1"/>
</dbReference>
<gene>
    <name evidence="3" type="ORF">J2T57_004147</name>
</gene>
<dbReference type="InterPro" id="IPR022519">
    <property type="entry name" value="Gloeo/Verruco_rpt"/>
</dbReference>
<feature type="signal peptide" evidence="2">
    <location>
        <begin position="1"/>
        <end position="23"/>
    </location>
</feature>
<dbReference type="NCBIfam" id="TIGR03803">
    <property type="entry name" value="Gloeo_Verruco"/>
    <property type="match status" value="5"/>
</dbReference>
<keyword evidence="2" id="KW-0732">Signal</keyword>
<feature type="region of interest" description="Disordered" evidence="1">
    <location>
        <begin position="386"/>
        <end position="428"/>
    </location>
</feature>
<dbReference type="Gene3D" id="2.130.10.10">
    <property type="entry name" value="YVTN repeat-like/Quinoprotein amine dehydrogenase"/>
    <property type="match status" value="1"/>
</dbReference>
<dbReference type="Proteomes" id="UP001205843">
    <property type="component" value="Unassembled WGS sequence"/>
</dbReference>
<proteinExistence type="predicted"/>
<reference evidence="3" key="1">
    <citation type="submission" date="2022-03" db="EMBL/GenBank/DDBJ databases">
        <title>Genomic Encyclopedia of Type Strains, Phase III (KMG-III): the genomes of soil and plant-associated and newly described type strains.</title>
        <authorList>
            <person name="Whitman W."/>
        </authorList>
    </citation>
    <scope>NUCLEOTIDE SEQUENCE</scope>
    <source>
        <strain evidence="3">ANL 6-2</strain>
    </source>
</reference>
<keyword evidence="4" id="KW-1185">Reference proteome</keyword>
<dbReference type="InterPro" id="IPR015943">
    <property type="entry name" value="WD40/YVTN_repeat-like_dom_sf"/>
</dbReference>
<dbReference type="EMBL" id="JALJXV010000012">
    <property type="protein sequence ID" value="MCP1676973.1"/>
    <property type="molecule type" value="Genomic_DNA"/>
</dbReference>
<evidence type="ECO:0000313" key="4">
    <source>
        <dbReference type="Proteomes" id="UP001205843"/>
    </source>
</evidence>